<keyword evidence="3" id="KW-0202">Cytokine</keyword>
<evidence type="ECO:0000256" key="2">
    <source>
        <dbReference type="ARBA" id="ARBA00008670"/>
    </source>
</evidence>
<dbReference type="PANTHER" id="PTHR11471">
    <property type="entry name" value="TUMOR NECROSIS FACTOR FAMILY MEMBER"/>
    <property type="match status" value="1"/>
</dbReference>
<comment type="subcellular location">
    <subcellularLocation>
        <location evidence="1">Membrane</location>
    </subcellularLocation>
</comment>
<accession>A0ABQ7SE00</accession>
<evidence type="ECO:0000256" key="4">
    <source>
        <dbReference type="ARBA" id="ARBA00023136"/>
    </source>
</evidence>
<dbReference type="PROSITE" id="PS50049">
    <property type="entry name" value="THD_2"/>
    <property type="match status" value="1"/>
</dbReference>
<comment type="similarity">
    <text evidence="2">Belongs to the tumor necrosis factor family.</text>
</comment>
<gene>
    <name evidence="6" type="ORF">JD844_004933</name>
</gene>
<dbReference type="CDD" id="cd00184">
    <property type="entry name" value="TNF"/>
    <property type="match status" value="1"/>
</dbReference>
<dbReference type="SUPFAM" id="SSF49842">
    <property type="entry name" value="TNF-like"/>
    <property type="match status" value="1"/>
</dbReference>
<dbReference type="Pfam" id="PF00229">
    <property type="entry name" value="TNF"/>
    <property type="match status" value="1"/>
</dbReference>
<proteinExistence type="inferred from homology"/>
<reference evidence="6 7" key="1">
    <citation type="journal article" date="2022" name="Gigascience">
        <title>A chromosome-level genome assembly and annotation of the desert horned lizard, Phrynosoma platyrhinos, provides insight into chromosomal rearrangements among reptiles.</title>
        <authorList>
            <person name="Koochekian N."/>
            <person name="Ascanio A."/>
            <person name="Farleigh K."/>
            <person name="Card D.C."/>
            <person name="Schield D.R."/>
            <person name="Castoe T.A."/>
            <person name="Jezkova T."/>
        </authorList>
    </citation>
    <scope>NUCLEOTIDE SEQUENCE [LARGE SCALE GENOMIC DNA]</scope>
    <source>
        <strain evidence="6">NK-2021</strain>
    </source>
</reference>
<dbReference type="Proteomes" id="UP000826234">
    <property type="component" value="Unassembled WGS sequence"/>
</dbReference>
<evidence type="ECO:0000256" key="1">
    <source>
        <dbReference type="ARBA" id="ARBA00004370"/>
    </source>
</evidence>
<keyword evidence="4" id="KW-0472">Membrane</keyword>
<organism evidence="6 7">
    <name type="scientific">Phrynosoma platyrhinos</name>
    <name type="common">Desert horned lizard</name>
    <dbReference type="NCBI Taxonomy" id="52577"/>
    <lineage>
        <taxon>Eukaryota</taxon>
        <taxon>Metazoa</taxon>
        <taxon>Chordata</taxon>
        <taxon>Craniata</taxon>
        <taxon>Vertebrata</taxon>
        <taxon>Euteleostomi</taxon>
        <taxon>Lepidosauria</taxon>
        <taxon>Squamata</taxon>
        <taxon>Bifurcata</taxon>
        <taxon>Unidentata</taxon>
        <taxon>Episquamata</taxon>
        <taxon>Toxicofera</taxon>
        <taxon>Iguania</taxon>
        <taxon>Phrynosomatidae</taxon>
        <taxon>Phrynosomatinae</taxon>
        <taxon>Phrynosoma</taxon>
    </lineage>
</organism>
<evidence type="ECO:0000313" key="7">
    <source>
        <dbReference type="Proteomes" id="UP000826234"/>
    </source>
</evidence>
<sequence>MKPRTHLAPAESQPNPNCMPGALPILHWRNDRTSGTDTITYNNGYMMVPEAGDYFVYTQITFFCPDGKCKDMTYCGRNVSEETSITQIISKLSSSYGSQPIQQLATSVYIGEKDKWKKTLYLGGVIQLRRHDKLMVNISNPTLVVTRSPEITFFGAFLI</sequence>
<dbReference type="InterPro" id="IPR006052">
    <property type="entry name" value="TNF_dom"/>
</dbReference>
<dbReference type="EMBL" id="JAIPUX010005291">
    <property type="protein sequence ID" value="KAH0615545.1"/>
    <property type="molecule type" value="Genomic_DNA"/>
</dbReference>
<dbReference type="SMART" id="SM00207">
    <property type="entry name" value="TNF"/>
    <property type="match status" value="1"/>
</dbReference>
<keyword evidence="7" id="KW-1185">Reference proteome</keyword>
<feature type="domain" description="THD" evidence="5">
    <location>
        <begin position="3"/>
        <end position="159"/>
    </location>
</feature>
<dbReference type="Gene3D" id="2.60.120.40">
    <property type="match status" value="1"/>
</dbReference>
<comment type="caution">
    <text evidence="6">The sequence shown here is derived from an EMBL/GenBank/DDBJ whole genome shotgun (WGS) entry which is preliminary data.</text>
</comment>
<protein>
    <recommendedName>
        <fullName evidence="5">THD domain-containing protein</fullName>
    </recommendedName>
</protein>
<dbReference type="InterPro" id="IPR008983">
    <property type="entry name" value="Tumour_necrosis_fac-like_dom"/>
</dbReference>
<evidence type="ECO:0000313" key="6">
    <source>
        <dbReference type="EMBL" id="KAH0615545.1"/>
    </source>
</evidence>
<evidence type="ECO:0000256" key="3">
    <source>
        <dbReference type="ARBA" id="ARBA00022514"/>
    </source>
</evidence>
<dbReference type="PANTHER" id="PTHR11471:SF24">
    <property type="entry name" value="TUMOR NECROSIS FACTOR LIGAND SUPERFAMILY MEMBER 15"/>
    <property type="match status" value="1"/>
</dbReference>
<evidence type="ECO:0000259" key="5">
    <source>
        <dbReference type="PROSITE" id="PS50049"/>
    </source>
</evidence>
<name>A0ABQ7SE00_PHRPL</name>